<sequence>MNLSESPNQPETDLPSSGEAEEMTQSESTETENTWKFTLWRRSRPFGGGLCMILSGIVLMVPAYLTLKVGDMLVTVSSLSGVSTLLLGVLLIVCGLLAWFRADGRILWGVAAMLMGIIALPTSNIGGFLLGTILALIGGAWALSWTPFSRDKNASKKNRKKRTAAESATAAVSALAITAGVSLVGHNSPIASADPSTTSATPSPTPHPDPSHPNLPLPFPWLPGSQPSSQNSPGNPIPVPDLLAPLQKQAENTAKQAQDAAQKAADDASRAIGGGRPLFENAPPQRVDELVVPGSTYRITTDKTTLVGNVSFSLVQIPTTSGELKRAIRIDADKAILDNLAVQFLGTDGGGDVLNSTGPGKITTLTGHFQIIVSSVTLTPKVAGLKTVPLTLDASKTPQELNDAIGAGVSMNVPDAISSQMVMEDDYMNTYVVRADSLIQSDATIASE</sequence>
<feature type="region of interest" description="Disordered" evidence="1">
    <location>
        <begin position="188"/>
        <end position="284"/>
    </location>
</feature>
<feature type="compositionally biased region" description="Low complexity" evidence="1">
    <location>
        <begin position="223"/>
        <end position="234"/>
    </location>
</feature>
<feature type="transmembrane region" description="Helical" evidence="2">
    <location>
        <begin position="168"/>
        <end position="186"/>
    </location>
</feature>
<keyword evidence="2" id="KW-0472">Membrane</keyword>
<feature type="region of interest" description="Disordered" evidence="1">
    <location>
        <begin position="1"/>
        <end position="31"/>
    </location>
</feature>
<feature type="compositionally biased region" description="Pro residues" evidence="1">
    <location>
        <begin position="203"/>
        <end position="221"/>
    </location>
</feature>
<feature type="compositionally biased region" description="Low complexity" evidence="1">
    <location>
        <begin position="188"/>
        <end position="202"/>
    </location>
</feature>
<feature type="transmembrane region" description="Helical" evidence="2">
    <location>
        <begin position="128"/>
        <end position="148"/>
    </location>
</feature>
<dbReference type="RefSeq" id="WP_204088151.1">
    <property type="nucleotide sequence ID" value="NZ_CP137757.1"/>
</dbReference>
<accession>A0AAU0Q104</accession>
<dbReference type="KEGG" id="cpsk:Q0N40_02750"/>
<keyword evidence="4" id="KW-1185">Reference proteome</keyword>
<evidence type="ECO:0000256" key="2">
    <source>
        <dbReference type="SAM" id="Phobius"/>
    </source>
</evidence>
<evidence type="ECO:0000256" key="1">
    <source>
        <dbReference type="SAM" id="MobiDB-lite"/>
    </source>
</evidence>
<evidence type="ECO:0000313" key="4">
    <source>
        <dbReference type="Proteomes" id="UP001174314"/>
    </source>
</evidence>
<dbReference type="InterPro" id="IPR046096">
    <property type="entry name" value="DUF6114"/>
</dbReference>
<keyword evidence="2" id="KW-0812">Transmembrane</keyword>
<feature type="transmembrane region" description="Helical" evidence="2">
    <location>
        <begin position="106"/>
        <end position="122"/>
    </location>
</feature>
<proteinExistence type="predicted"/>
<evidence type="ECO:0000313" key="3">
    <source>
        <dbReference type="EMBL" id="WPF25483.1"/>
    </source>
</evidence>
<protein>
    <submittedName>
        <fullName evidence="3">DUF6114 domain-containing protein</fullName>
    </submittedName>
</protein>
<feature type="compositionally biased region" description="Polar residues" evidence="1">
    <location>
        <begin position="1"/>
        <end position="15"/>
    </location>
</feature>
<gene>
    <name evidence="3" type="ORF">Q0N40_02750</name>
</gene>
<reference evidence="3 4" key="1">
    <citation type="submission" date="2023-10" db="EMBL/GenBank/DDBJ databases">
        <title>complete genome sequence of Corynebacterium pseudokroppenstedtii P15-C1.</title>
        <authorList>
            <person name="Bruggemann H."/>
            <person name="Poehlein A."/>
        </authorList>
    </citation>
    <scope>NUCLEOTIDE SEQUENCE [LARGE SCALE GENOMIC DNA]</scope>
    <source>
        <strain evidence="3 4">P15_C1</strain>
    </source>
</reference>
<organism evidence="3 4">
    <name type="scientific">Corynebacterium pseudokroppenstedtii</name>
    <dbReference type="NCBI Taxonomy" id="2804917"/>
    <lineage>
        <taxon>Bacteria</taxon>
        <taxon>Bacillati</taxon>
        <taxon>Actinomycetota</taxon>
        <taxon>Actinomycetes</taxon>
        <taxon>Mycobacteriales</taxon>
        <taxon>Corynebacteriaceae</taxon>
        <taxon>Corynebacterium</taxon>
    </lineage>
</organism>
<feature type="compositionally biased region" description="Low complexity" evidence="1">
    <location>
        <begin position="254"/>
        <end position="263"/>
    </location>
</feature>
<keyword evidence="2" id="KW-1133">Transmembrane helix</keyword>
<dbReference type="Pfam" id="PF19609">
    <property type="entry name" value="DUF6114"/>
    <property type="match status" value="1"/>
</dbReference>
<dbReference type="AlphaFoldDB" id="A0AAU0Q104"/>
<dbReference type="EMBL" id="CP137757">
    <property type="protein sequence ID" value="WPF25483.1"/>
    <property type="molecule type" value="Genomic_DNA"/>
</dbReference>
<feature type="transmembrane region" description="Helical" evidence="2">
    <location>
        <begin position="46"/>
        <end position="67"/>
    </location>
</feature>
<feature type="transmembrane region" description="Helical" evidence="2">
    <location>
        <begin position="79"/>
        <end position="99"/>
    </location>
</feature>
<dbReference type="Proteomes" id="UP001174314">
    <property type="component" value="Chromosome"/>
</dbReference>
<name>A0AAU0Q104_9CORY</name>